<comment type="caution">
    <text evidence="3">The sequence shown here is derived from an EMBL/GenBank/DDBJ whole genome shotgun (WGS) entry which is preliminary data.</text>
</comment>
<dbReference type="EMBL" id="BDIP01001734">
    <property type="protein sequence ID" value="GIQ85033.1"/>
    <property type="molecule type" value="Genomic_DNA"/>
</dbReference>
<name>A0A9K3GJ94_9EUKA</name>
<organism evidence="3 4">
    <name type="scientific">Kipferlia bialata</name>
    <dbReference type="NCBI Taxonomy" id="797122"/>
    <lineage>
        <taxon>Eukaryota</taxon>
        <taxon>Metamonada</taxon>
        <taxon>Carpediemonas-like organisms</taxon>
        <taxon>Kipferlia</taxon>
    </lineage>
</organism>
<dbReference type="InterPro" id="IPR003226">
    <property type="entry name" value="MYG1_exonuclease"/>
</dbReference>
<dbReference type="PANTHER" id="PTHR11215:SF1">
    <property type="entry name" value="MYG1 EXONUCLEASE"/>
    <property type="match status" value="1"/>
</dbReference>
<dbReference type="OrthoDB" id="10265310at2759"/>
<feature type="region of interest" description="Disordered" evidence="2">
    <location>
        <begin position="87"/>
        <end position="108"/>
    </location>
</feature>
<gene>
    <name evidence="3" type="ORF">KIPB_006643</name>
</gene>
<dbReference type="GO" id="GO:0005634">
    <property type="term" value="C:nucleus"/>
    <property type="evidence" value="ECO:0007669"/>
    <property type="project" value="TreeGrafter"/>
</dbReference>
<protein>
    <submittedName>
        <fullName evidence="3">Metal-dependent protein hydrolase</fullName>
    </submittedName>
</protein>
<evidence type="ECO:0000256" key="2">
    <source>
        <dbReference type="SAM" id="MobiDB-lite"/>
    </source>
</evidence>
<feature type="compositionally biased region" description="Polar residues" evidence="2">
    <location>
        <begin position="97"/>
        <end position="108"/>
    </location>
</feature>
<keyword evidence="3" id="KW-0378">Hydrolase</keyword>
<evidence type="ECO:0000256" key="1">
    <source>
        <dbReference type="ARBA" id="ARBA00010105"/>
    </source>
</evidence>
<feature type="non-terminal residue" evidence="3">
    <location>
        <position position="289"/>
    </location>
</feature>
<dbReference type="PANTHER" id="PTHR11215">
    <property type="entry name" value="METAL DEPENDENT HYDROLASE - RELATED"/>
    <property type="match status" value="1"/>
</dbReference>
<keyword evidence="4" id="KW-1185">Reference proteome</keyword>
<dbReference type="AlphaFoldDB" id="A0A9K3GJ94"/>
<sequence>DYTERYEGSRVTHCAAGLLYRHYGRQVLRAIIEATPTHPTPTADNPNPSPYPPVNLTDEELENLYHRVYKGFVEEVDGVDNGYGAAGLEDNPRKQGDVTNYSQGGTSLGSRIHHGNGIKWNDPIYKEEYLHPEATMELIRAKEDAAFNKAVDMVRPEFEAKVRGTYFGPMRIAAYIAKHYEARHSIHPSGRIMVLDEPVPRGMVNGEILSYEEKKGLDPMGPDAPCFCLFPKTWNPTEPNHRVLALKRVRTSFENRYYYTSITSLILTSFENRCAVFILLSSMLVCPAL</sequence>
<comment type="similarity">
    <text evidence="1">Belongs to the MYG1 family.</text>
</comment>
<evidence type="ECO:0000313" key="4">
    <source>
        <dbReference type="Proteomes" id="UP000265618"/>
    </source>
</evidence>
<reference evidence="3 4" key="1">
    <citation type="journal article" date="2018" name="PLoS ONE">
        <title>The draft genome of Kipferlia bialata reveals reductive genome evolution in fornicate parasites.</title>
        <authorList>
            <person name="Tanifuji G."/>
            <person name="Takabayashi S."/>
            <person name="Kume K."/>
            <person name="Takagi M."/>
            <person name="Nakayama T."/>
            <person name="Kamikawa R."/>
            <person name="Inagaki Y."/>
            <person name="Hashimoto T."/>
        </authorList>
    </citation>
    <scope>NUCLEOTIDE SEQUENCE [LARGE SCALE GENOMIC DNA]</scope>
    <source>
        <strain evidence="3">NY0173</strain>
    </source>
</reference>
<dbReference type="GO" id="GO:0016787">
    <property type="term" value="F:hydrolase activity"/>
    <property type="evidence" value="ECO:0007669"/>
    <property type="project" value="UniProtKB-KW"/>
</dbReference>
<accession>A0A9K3GJ94</accession>
<dbReference type="GO" id="GO:0005737">
    <property type="term" value="C:cytoplasm"/>
    <property type="evidence" value="ECO:0007669"/>
    <property type="project" value="TreeGrafter"/>
</dbReference>
<dbReference type="Proteomes" id="UP000265618">
    <property type="component" value="Unassembled WGS sequence"/>
</dbReference>
<evidence type="ECO:0000313" key="3">
    <source>
        <dbReference type="EMBL" id="GIQ85033.1"/>
    </source>
</evidence>
<proteinExistence type="inferred from homology"/>
<dbReference type="Pfam" id="PF03690">
    <property type="entry name" value="MYG1_exonuc"/>
    <property type="match status" value="1"/>
</dbReference>